<keyword evidence="2" id="KW-1185">Reference proteome</keyword>
<sequence>MNTEEKNELMMAVAIVNQANDRKFIKQATKYGLAGGISIPAEGLVSSKLLKLMGIRKEKRKMILLFERKNRLMTILNKLVKDFKMDQANHGIIFLLSANFNLDSHSNLSDNDWQEPSLSNQLILATYRHQRRQDFIDHFQSYQPPGGTIFTGISLIKEEISRVLGLEQAPQKDLLLSVMPKTKVSEVFKGLEHQFQISQSKGMRLYSFDVDQFSKDITKDKERTPVLMNKSLCLLVAIITDPLFEALTDLLDELQIHGGTLLHGRGILKEEAIEHYFRIPINPEKFIFFIIDTKEQTDHIFTRIQEHPKLMSAHQGVYFTLPIQQAFGLHQRNHNK</sequence>
<evidence type="ECO:0008006" key="3">
    <source>
        <dbReference type="Google" id="ProtNLM"/>
    </source>
</evidence>
<proteinExistence type="predicted"/>
<organism evidence="1 2">
    <name type="scientific">Ignavigranum ruoffiae</name>
    <dbReference type="NCBI Taxonomy" id="89093"/>
    <lineage>
        <taxon>Bacteria</taxon>
        <taxon>Bacillati</taxon>
        <taxon>Bacillota</taxon>
        <taxon>Bacilli</taxon>
        <taxon>Lactobacillales</taxon>
        <taxon>Aerococcaceae</taxon>
        <taxon>Ignavigranum</taxon>
    </lineage>
</organism>
<evidence type="ECO:0000313" key="1">
    <source>
        <dbReference type="EMBL" id="SEP79511.1"/>
    </source>
</evidence>
<protein>
    <recommendedName>
        <fullName evidence="3">Nitrogen regulatory protein P-II family</fullName>
    </recommendedName>
</protein>
<dbReference type="RefSeq" id="WP_092570441.1">
    <property type="nucleotide sequence ID" value="NZ_FOEN01000002.1"/>
</dbReference>
<dbReference type="SUPFAM" id="SSF54913">
    <property type="entry name" value="GlnB-like"/>
    <property type="match status" value="1"/>
</dbReference>
<dbReference type="STRING" id="89093.SAMN04488558_10264"/>
<name>A0A1H9ASK1_9LACT</name>
<evidence type="ECO:0000313" key="2">
    <source>
        <dbReference type="Proteomes" id="UP000198833"/>
    </source>
</evidence>
<dbReference type="Proteomes" id="UP000198833">
    <property type="component" value="Unassembled WGS sequence"/>
</dbReference>
<dbReference type="Gene3D" id="3.30.70.120">
    <property type="match status" value="1"/>
</dbReference>
<dbReference type="InterPro" id="IPR011322">
    <property type="entry name" value="N-reg_PII-like_a/b"/>
</dbReference>
<accession>A0A1H9ASK1</accession>
<dbReference type="OrthoDB" id="9803021at2"/>
<gene>
    <name evidence="1" type="ORF">SAMN04488558_10264</name>
</gene>
<dbReference type="EMBL" id="FOEN01000002">
    <property type="protein sequence ID" value="SEP79511.1"/>
    <property type="molecule type" value="Genomic_DNA"/>
</dbReference>
<reference evidence="1 2" key="1">
    <citation type="submission" date="2016-10" db="EMBL/GenBank/DDBJ databases">
        <authorList>
            <person name="de Groot N.N."/>
        </authorList>
    </citation>
    <scope>NUCLEOTIDE SEQUENCE [LARGE SCALE GENOMIC DNA]</scope>
    <source>
        <strain evidence="1 2">DSM 15695</strain>
    </source>
</reference>
<dbReference type="InterPro" id="IPR015867">
    <property type="entry name" value="N-reg_PII/ATP_PRibTrfase_C"/>
</dbReference>
<dbReference type="AlphaFoldDB" id="A0A1H9ASK1"/>